<evidence type="ECO:0000256" key="1">
    <source>
        <dbReference type="SAM" id="Phobius"/>
    </source>
</evidence>
<dbReference type="Proteomes" id="UP000325081">
    <property type="component" value="Unassembled WGS sequence"/>
</dbReference>
<gene>
    <name evidence="2" type="ORF">STAS_29676</name>
</gene>
<keyword evidence="3" id="KW-1185">Reference proteome</keyword>
<evidence type="ECO:0000313" key="3">
    <source>
        <dbReference type="Proteomes" id="UP000325081"/>
    </source>
</evidence>
<name>A0A5A7R431_STRAF</name>
<reference evidence="3" key="1">
    <citation type="journal article" date="2019" name="Curr. Biol.">
        <title>Genome Sequence of Striga asiatica Provides Insight into the Evolution of Plant Parasitism.</title>
        <authorList>
            <person name="Yoshida S."/>
            <person name="Kim S."/>
            <person name="Wafula E.K."/>
            <person name="Tanskanen J."/>
            <person name="Kim Y.M."/>
            <person name="Honaas L."/>
            <person name="Yang Z."/>
            <person name="Spallek T."/>
            <person name="Conn C.E."/>
            <person name="Ichihashi Y."/>
            <person name="Cheong K."/>
            <person name="Cui S."/>
            <person name="Der J.P."/>
            <person name="Gundlach H."/>
            <person name="Jiao Y."/>
            <person name="Hori C."/>
            <person name="Ishida J.K."/>
            <person name="Kasahara H."/>
            <person name="Kiba T."/>
            <person name="Kim M.S."/>
            <person name="Koo N."/>
            <person name="Laohavisit A."/>
            <person name="Lee Y.H."/>
            <person name="Lumba S."/>
            <person name="McCourt P."/>
            <person name="Mortimer J.C."/>
            <person name="Mutuku J.M."/>
            <person name="Nomura T."/>
            <person name="Sasaki-Sekimoto Y."/>
            <person name="Seto Y."/>
            <person name="Wang Y."/>
            <person name="Wakatake T."/>
            <person name="Sakakibara H."/>
            <person name="Demura T."/>
            <person name="Yamaguchi S."/>
            <person name="Yoneyama K."/>
            <person name="Manabe R.I."/>
            <person name="Nelson D.C."/>
            <person name="Schulman A.H."/>
            <person name="Timko M.P."/>
            <person name="dePamphilis C.W."/>
            <person name="Choi D."/>
            <person name="Shirasu K."/>
        </authorList>
    </citation>
    <scope>NUCLEOTIDE SEQUENCE [LARGE SCALE GENOMIC DNA]</scope>
    <source>
        <strain evidence="3">cv. UVA1</strain>
    </source>
</reference>
<protein>
    <submittedName>
        <fullName evidence="2">KH domain-containing protein</fullName>
    </submittedName>
</protein>
<keyword evidence="1" id="KW-0812">Transmembrane</keyword>
<keyword evidence="1" id="KW-0472">Membrane</keyword>
<evidence type="ECO:0000313" key="2">
    <source>
        <dbReference type="EMBL" id="GER52229.1"/>
    </source>
</evidence>
<dbReference type="AlphaFoldDB" id="A0A5A7R431"/>
<keyword evidence="1" id="KW-1133">Transmembrane helix</keyword>
<accession>A0A5A7R431</accession>
<proteinExistence type="predicted"/>
<feature type="transmembrane region" description="Helical" evidence="1">
    <location>
        <begin position="70"/>
        <end position="91"/>
    </location>
</feature>
<dbReference type="OrthoDB" id="6777263at2759"/>
<dbReference type="EMBL" id="BKCP01010181">
    <property type="protein sequence ID" value="GER52229.1"/>
    <property type="molecule type" value="Genomic_DNA"/>
</dbReference>
<organism evidence="2 3">
    <name type="scientific">Striga asiatica</name>
    <name type="common">Asiatic witchweed</name>
    <name type="synonym">Buchnera asiatica</name>
    <dbReference type="NCBI Taxonomy" id="4170"/>
    <lineage>
        <taxon>Eukaryota</taxon>
        <taxon>Viridiplantae</taxon>
        <taxon>Streptophyta</taxon>
        <taxon>Embryophyta</taxon>
        <taxon>Tracheophyta</taxon>
        <taxon>Spermatophyta</taxon>
        <taxon>Magnoliopsida</taxon>
        <taxon>eudicotyledons</taxon>
        <taxon>Gunneridae</taxon>
        <taxon>Pentapetalae</taxon>
        <taxon>asterids</taxon>
        <taxon>lamiids</taxon>
        <taxon>Lamiales</taxon>
        <taxon>Orobanchaceae</taxon>
        <taxon>Buchnereae</taxon>
        <taxon>Striga</taxon>
    </lineage>
</organism>
<sequence length="167" mass="19871">MEMVEIGRGRRFRKRSSDNERKKANLLNFYFLFVLGFQKVWVEVVEPEQRRRGNQREGFLSECKLKWFKYFKNFCVVFLGLFVSISSFQFYHAPVVCLWSCFGYENKHRSQHIQALEVPVRVLLLHNLLQSENIVRGKGSIKDPDKEEKLRGRPDYETCEQDIVVDT</sequence>
<comment type="caution">
    <text evidence="2">The sequence shown here is derived from an EMBL/GenBank/DDBJ whole genome shotgun (WGS) entry which is preliminary data.</text>
</comment>